<dbReference type="PROSITE" id="PS51257">
    <property type="entry name" value="PROKAR_LIPOPROTEIN"/>
    <property type="match status" value="1"/>
</dbReference>
<dbReference type="AlphaFoldDB" id="A0A7W5GDC7"/>
<keyword evidence="11" id="KW-1185">Reference proteome</keyword>
<evidence type="ECO:0000313" key="10">
    <source>
        <dbReference type="EMBL" id="MBB3155318.1"/>
    </source>
</evidence>
<accession>A0A7W5GDC7</accession>
<dbReference type="InterPro" id="IPR038501">
    <property type="entry name" value="Spore_GerAC_C_sf"/>
</dbReference>
<evidence type="ECO:0000313" key="11">
    <source>
        <dbReference type="Proteomes" id="UP000518605"/>
    </source>
</evidence>
<evidence type="ECO:0000259" key="9">
    <source>
        <dbReference type="Pfam" id="PF25198"/>
    </source>
</evidence>
<dbReference type="Pfam" id="PF05504">
    <property type="entry name" value="Spore_GerAC"/>
    <property type="match status" value="1"/>
</dbReference>
<keyword evidence="6" id="KW-0564">Palmitate</keyword>
<feature type="domain" description="Spore germination GerAC-like C-terminal" evidence="8">
    <location>
        <begin position="224"/>
        <end position="384"/>
    </location>
</feature>
<feature type="domain" description="Spore germination protein N-terminal" evidence="9">
    <location>
        <begin position="25"/>
        <end position="197"/>
    </location>
</feature>
<evidence type="ECO:0000256" key="4">
    <source>
        <dbReference type="ARBA" id="ARBA00022729"/>
    </source>
</evidence>
<organism evidence="10 11">
    <name type="scientific">Paenibacillus endophyticus</name>
    <dbReference type="NCBI Taxonomy" id="1294268"/>
    <lineage>
        <taxon>Bacteria</taxon>
        <taxon>Bacillati</taxon>
        <taxon>Bacillota</taxon>
        <taxon>Bacilli</taxon>
        <taxon>Bacillales</taxon>
        <taxon>Paenibacillaceae</taxon>
        <taxon>Paenibacillus</taxon>
    </lineage>
</organism>
<evidence type="ECO:0000256" key="7">
    <source>
        <dbReference type="ARBA" id="ARBA00023288"/>
    </source>
</evidence>
<dbReference type="GO" id="GO:0009847">
    <property type="term" value="P:spore germination"/>
    <property type="evidence" value="ECO:0007669"/>
    <property type="project" value="InterPro"/>
</dbReference>
<protein>
    <submittedName>
        <fullName evidence="10">Spore germination protein KC</fullName>
    </submittedName>
</protein>
<evidence type="ECO:0000256" key="3">
    <source>
        <dbReference type="ARBA" id="ARBA00022544"/>
    </source>
</evidence>
<keyword evidence="3" id="KW-0309">Germination</keyword>
<dbReference type="PANTHER" id="PTHR35789">
    <property type="entry name" value="SPORE GERMINATION PROTEIN B3"/>
    <property type="match status" value="1"/>
</dbReference>
<proteinExistence type="inferred from homology"/>
<dbReference type="EMBL" id="JACHXW010000023">
    <property type="protein sequence ID" value="MBB3155318.1"/>
    <property type="molecule type" value="Genomic_DNA"/>
</dbReference>
<dbReference type="Proteomes" id="UP000518605">
    <property type="component" value="Unassembled WGS sequence"/>
</dbReference>
<dbReference type="Gene3D" id="3.30.300.210">
    <property type="entry name" value="Nutrient germinant receptor protein C, domain 3"/>
    <property type="match status" value="1"/>
</dbReference>
<dbReference type="InterPro" id="IPR057336">
    <property type="entry name" value="GerAC_N"/>
</dbReference>
<dbReference type="Pfam" id="PF25198">
    <property type="entry name" value="Spore_GerAC_N"/>
    <property type="match status" value="1"/>
</dbReference>
<evidence type="ECO:0000256" key="5">
    <source>
        <dbReference type="ARBA" id="ARBA00023136"/>
    </source>
</evidence>
<evidence type="ECO:0000256" key="2">
    <source>
        <dbReference type="ARBA" id="ARBA00007886"/>
    </source>
</evidence>
<comment type="caution">
    <text evidence="10">The sequence shown here is derived from an EMBL/GenBank/DDBJ whole genome shotgun (WGS) entry which is preliminary data.</text>
</comment>
<reference evidence="10 11" key="1">
    <citation type="submission" date="2020-08" db="EMBL/GenBank/DDBJ databases">
        <title>Genomic Encyclopedia of Type Strains, Phase III (KMG-III): the genomes of soil and plant-associated and newly described type strains.</title>
        <authorList>
            <person name="Whitman W."/>
        </authorList>
    </citation>
    <scope>NUCLEOTIDE SEQUENCE [LARGE SCALE GENOMIC DNA]</scope>
    <source>
        <strain evidence="10 11">CECT 8234</strain>
    </source>
</reference>
<dbReference type="GO" id="GO:0016020">
    <property type="term" value="C:membrane"/>
    <property type="evidence" value="ECO:0007669"/>
    <property type="project" value="UniProtKB-SubCell"/>
</dbReference>
<dbReference type="InterPro" id="IPR046953">
    <property type="entry name" value="Spore_GerAC-like_C"/>
</dbReference>
<keyword evidence="5" id="KW-0472">Membrane</keyword>
<gene>
    <name evidence="10" type="ORF">FHS16_005426</name>
</gene>
<name>A0A7W5GDC7_9BACL</name>
<evidence type="ECO:0000259" key="8">
    <source>
        <dbReference type="Pfam" id="PF05504"/>
    </source>
</evidence>
<comment type="similarity">
    <text evidence="2">Belongs to the GerABKC lipoprotein family.</text>
</comment>
<evidence type="ECO:0000256" key="6">
    <source>
        <dbReference type="ARBA" id="ARBA00023139"/>
    </source>
</evidence>
<keyword evidence="7" id="KW-0449">Lipoprotein</keyword>
<dbReference type="NCBIfam" id="TIGR02887">
    <property type="entry name" value="spore_ger_x_C"/>
    <property type="match status" value="1"/>
</dbReference>
<sequence length="398" mass="44233">MNKRNKLFLGIWIAALPFLLSGCWDNVELNKTSLITGAAFEPGSNGKIRLTIETMIADQLEGNKDTVPSVLQSAEGNTLSEILIRFNESMDRTLLISHVGVIIIDERLAKQGLLHLLDPMQRTRFIREDILILISKDVPASHLLKVLYPRGTLTSSKITSQVKSYRISYGGIPESRLFDISEALLSEGRELALGAISLKGSFKDANTLQSIKSVTPKASIVIAGTGVFSEDRLLGFLSLEDSRMLSLARNQVKGTTISIPNHDNTAIRLYHLHASLHAEMEKGELVMRMNLEGDGTVGSVDESIRLTSIGGYEQLERLGAEYLEKQMSATIKGVQRRFGVDIFGFGEQMYRKQNAQFMSISGNWNERFARTPVKVKAKIKLYRSELKTNHIRNEGIGP</sequence>
<dbReference type="RefSeq" id="WP_183569888.1">
    <property type="nucleotide sequence ID" value="NZ_CBCSLB010000021.1"/>
</dbReference>
<evidence type="ECO:0000256" key="1">
    <source>
        <dbReference type="ARBA" id="ARBA00004635"/>
    </source>
</evidence>
<comment type="subcellular location">
    <subcellularLocation>
        <location evidence="1">Membrane</location>
        <topology evidence="1">Lipid-anchor</topology>
    </subcellularLocation>
</comment>
<keyword evidence="4" id="KW-0732">Signal</keyword>
<dbReference type="PANTHER" id="PTHR35789:SF1">
    <property type="entry name" value="SPORE GERMINATION PROTEIN B3"/>
    <property type="match status" value="1"/>
</dbReference>
<dbReference type="InterPro" id="IPR008844">
    <property type="entry name" value="Spore_GerAC-like"/>
</dbReference>